<dbReference type="InterPro" id="IPR000811">
    <property type="entry name" value="Glyco_trans_35"/>
</dbReference>
<evidence type="ECO:0000256" key="11">
    <source>
        <dbReference type="PIRSR" id="PIRSR000460-1"/>
    </source>
</evidence>
<evidence type="ECO:0000256" key="8">
    <source>
        <dbReference type="ARBA" id="ARBA00036074"/>
    </source>
</evidence>
<evidence type="ECO:0000256" key="5">
    <source>
        <dbReference type="ARBA" id="ARBA00022679"/>
    </source>
</evidence>
<dbReference type="OMA" id="ECEIAMY"/>
<keyword evidence="5 12" id="KW-0808">Transferase</keyword>
<dbReference type="PANTHER" id="PTHR11468">
    <property type="entry name" value="GLYCOGEN PHOSPHORYLASE"/>
    <property type="match status" value="1"/>
</dbReference>
<evidence type="ECO:0000256" key="9">
    <source>
        <dbReference type="ARBA" id="ARBA00037413"/>
    </source>
</evidence>
<dbReference type="CDD" id="cd04300">
    <property type="entry name" value="GT35_Glycogen_Phosphorylase"/>
    <property type="match status" value="1"/>
</dbReference>
<dbReference type="PANTHER" id="PTHR11468:SF3">
    <property type="entry name" value="GLYCOGEN PHOSPHORYLASE, LIVER FORM"/>
    <property type="match status" value="1"/>
</dbReference>
<dbReference type="FunFam" id="3.40.50.2000:FF:000149">
    <property type="entry name" value="Glycogen phosphorylase, muscle form"/>
    <property type="match status" value="1"/>
</dbReference>
<comment type="cofactor">
    <cofactor evidence="1 12">
        <name>pyridoxal 5'-phosphate</name>
        <dbReference type="ChEBI" id="CHEBI:597326"/>
    </cofactor>
</comment>
<comment type="subunit">
    <text evidence="10">Homodimer; enzymatically active. Interacts with PPP1R3B; recruits the phosphatase PP1 which dephosphorylates and inactivates PYGL/glycogen phosphorylase.</text>
</comment>
<evidence type="ECO:0000256" key="1">
    <source>
        <dbReference type="ARBA" id="ARBA00001933"/>
    </source>
</evidence>
<evidence type="ECO:0000256" key="12">
    <source>
        <dbReference type="RuleBase" id="RU000587"/>
    </source>
</evidence>
<keyword evidence="6 11" id="KW-0663">Pyridoxal phosphate</keyword>
<dbReference type="STRING" id="37653.A0A0L8IBJ0"/>
<reference evidence="13" key="1">
    <citation type="submission" date="2015-07" db="EMBL/GenBank/DDBJ databases">
        <title>MeaNS - Measles Nucleotide Surveillance Program.</title>
        <authorList>
            <person name="Tran T."/>
            <person name="Druce J."/>
        </authorList>
    </citation>
    <scope>NUCLEOTIDE SEQUENCE</scope>
    <source>
        <strain evidence="13">UCB-OBI-ISO-001</strain>
        <tissue evidence="13">Gonad</tissue>
    </source>
</reference>
<evidence type="ECO:0000256" key="3">
    <source>
        <dbReference type="ARBA" id="ARBA00022600"/>
    </source>
</evidence>
<feature type="modified residue" description="N6-(pyridoxal phosphate)lysine" evidence="11">
    <location>
        <position position="677"/>
    </location>
</feature>
<protein>
    <recommendedName>
        <fullName evidence="12">Alpha-1,4 glucan phosphorylase</fullName>
        <ecNumber evidence="12">2.4.1.1</ecNumber>
    </recommendedName>
</protein>
<dbReference type="Pfam" id="PF00343">
    <property type="entry name" value="Phosphorylase"/>
    <property type="match status" value="1"/>
</dbReference>
<dbReference type="InterPro" id="IPR011833">
    <property type="entry name" value="Glycg_phsphrylas"/>
</dbReference>
<proteinExistence type="inferred from homology"/>
<dbReference type="EMBL" id="KQ416074">
    <property type="protein sequence ID" value="KOF98812.1"/>
    <property type="molecule type" value="Genomic_DNA"/>
</dbReference>
<dbReference type="GO" id="GO:0005980">
    <property type="term" value="P:glycogen catabolic process"/>
    <property type="evidence" value="ECO:0007669"/>
    <property type="project" value="TreeGrafter"/>
</dbReference>
<dbReference type="OrthoDB" id="9215500at2759"/>
<evidence type="ECO:0000256" key="7">
    <source>
        <dbReference type="ARBA" id="ARBA00023277"/>
    </source>
</evidence>
<name>A0A0L8IBJ0_OCTBM</name>
<comment type="similarity">
    <text evidence="2 12">Belongs to the glycogen phosphorylase family.</text>
</comment>
<keyword evidence="3" id="KW-0321">Glycogen metabolism</keyword>
<evidence type="ECO:0000256" key="10">
    <source>
        <dbReference type="ARBA" id="ARBA00046783"/>
    </source>
</evidence>
<accession>A0A0L8IBJ0</accession>
<dbReference type="AlphaFoldDB" id="A0A0L8IBJ0"/>
<evidence type="ECO:0000256" key="6">
    <source>
        <dbReference type="ARBA" id="ARBA00022898"/>
    </source>
</evidence>
<evidence type="ECO:0000256" key="2">
    <source>
        <dbReference type="ARBA" id="ARBA00006047"/>
    </source>
</evidence>
<comment type="function">
    <text evidence="9 12">Allosteric enzyme that catalyzes the rate-limiting step in glycogen catabolism, the phosphorolytic cleavage of glycogen to produce glucose-1-phosphate, and plays a central role in maintaining cellular and organismal glucose homeostasis.</text>
</comment>
<dbReference type="Gene3D" id="3.40.50.2000">
    <property type="entry name" value="Glycogen Phosphorylase B"/>
    <property type="match status" value="2"/>
</dbReference>
<dbReference type="GO" id="GO:0005737">
    <property type="term" value="C:cytoplasm"/>
    <property type="evidence" value="ECO:0007669"/>
    <property type="project" value="TreeGrafter"/>
</dbReference>
<dbReference type="GO" id="GO:0008184">
    <property type="term" value="F:glycogen phosphorylase activity"/>
    <property type="evidence" value="ECO:0007669"/>
    <property type="project" value="InterPro"/>
</dbReference>
<dbReference type="NCBIfam" id="TIGR02093">
    <property type="entry name" value="P_ylase"/>
    <property type="match status" value="1"/>
</dbReference>
<comment type="catalytic activity">
    <reaction evidence="8">
        <text>[(1-&gt;4)-alpha-D-glucosyl](n) + phosphate = [(1-&gt;4)-alpha-D-glucosyl](n-1) + alpha-D-glucose 1-phosphate</text>
        <dbReference type="Rhea" id="RHEA:41732"/>
        <dbReference type="Rhea" id="RHEA-COMP:9584"/>
        <dbReference type="Rhea" id="RHEA-COMP:9586"/>
        <dbReference type="ChEBI" id="CHEBI:15444"/>
        <dbReference type="ChEBI" id="CHEBI:43474"/>
        <dbReference type="ChEBI" id="CHEBI:58601"/>
        <dbReference type="EC" id="2.4.1.1"/>
    </reaction>
    <physiologicalReaction direction="left-to-right" evidence="8">
        <dbReference type="Rhea" id="RHEA:41733"/>
    </physiologicalReaction>
</comment>
<keyword evidence="4 12" id="KW-0328">Glycosyltransferase</keyword>
<evidence type="ECO:0000313" key="13">
    <source>
        <dbReference type="EMBL" id="KOF98812.1"/>
    </source>
</evidence>
<dbReference type="GO" id="GO:0030170">
    <property type="term" value="F:pyridoxal phosphate binding"/>
    <property type="evidence" value="ECO:0007669"/>
    <property type="project" value="InterPro"/>
</dbReference>
<organism evidence="13">
    <name type="scientific">Octopus bimaculoides</name>
    <name type="common">California two-spotted octopus</name>
    <dbReference type="NCBI Taxonomy" id="37653"/>
    <lineage>
        <taxon>Eukaryota</taxon>
        <taxon>Metazoa</taxon>
        <taxon>Spiralia</taxon>
        <taxon>Lophotrochozoa</taxon>
        <taxon>Mollusca</taxon>
        <taxon>Cephalopoda</taxon>
        <taxon>Coleoidea</taxon>
        <taxon>Octopodiformes</taxon>
        <taxon>Octopoda</taxon>
        <taxon>Incirrata</taxon>
        <taxon>Octopodidae</taxon>
        <taxon>Octopus</taxon>
    </lineage>
</organism>
<dbReference type="SUPFAM" id="SSF53756">
    <property type="entry name" value="UDP-Glycosyltransferase/glycogen phosphorylase"/>
    <property type="match status" value="1"/>
</dbReference>
<sequence>MDESAVMKRRITIRGIIEKDTVENIKKAFNRHIHFTLMRDRNVATPRDYYFALALTIKDQLIGRWIRTQQYYYDVDPKRVYYISMEFYMGKFLKNALICLNSLANYEEAMKQLNLDLNSLLEQEEEAGLGNGGLGRLAACFLDSMATVGIAGYGYGIRYNYGIFKQYMENGWQCESADEWLLYENPWEKQRPEHKVDVNFGGRVELIDERFQWVDTYKVIATPYDYPVSGFANNKVNTLRLWSAKAPHNFQLQFFNNGDYIRAVLDRNSAENISCVLYPNDAFFEGQELRLKQEYFLVAATLHDVIRRFKADIYGRSKKGKAMFFNLPKKVAIQLNDTHPALAIPELMRILVDEEYIDWDAAWSISCQTFAYTNHTLMSEALERWPVTIFETLLPRHLQLIYHINHLHLEKVAREYPNDPDRIRRMSVFEEYPYKKINMAYLCIVGSHAVNGVAHLHSELIKSGLFKDFYEMSPEKFQNKTNGISPRRWILQCNTALADALVDKISNQWVTNLSKLREIESFIYDQDFVRTIMSIKRENKRRLAQYIKDHYDKTINEDSLFDVHVKRIHEYKRQLLNCLHVITKYCRIKYEKQNVVPRTVIIGGKAAPGYKMAKLIIKFINNVSLVINDDPDIGDQLKVIFLENYCVSLAELVIPAAELSQQISTAGTEASGTGNMKFMANGALTIGTLDGANIEMAEEVGQENMFIFGHCVDEVNRIKESGYDPSEYYHGSDELKRALDLIKDGYFSPEDSSLFTDIFNNLFYSDEYLLLADFQSYMEAQDQVEQLYRRPEEWTRKSILNISACGKFSSDRTIREYSRDIWNAELSETLLRPNL</sequence>
<keyword evidence="7 12" id="KW-0119">Carbohydrate metabolism</keyword>
<dbReference type="PIRSF" id="PIRSF000460">
    <property type="entry name" value="Pprylas_GlgP"/>
    <property type="match status" value="1"/>
</dbReference>
<gene>
    <name evidence="13" type="ORF">OCBIM_22022730mg</name>
</gene>
<evidence type="ECO:0000256" key="4">
    <source>
        <dbReference type="ARBA" id="ARBA00022676"/>
    </source>
</evidence>
<dbReference type="EC" id="2.4.1.1" evidence="12"/>